<organism evidence="1 2">
    <name type="scientific">Schistosoma margrebowiei</name>
    <dbReference type="NCBI Taxonomy" id="48269"/>
    <lineage>
        <taxon>Eukaryota</taxon>
        <taxon>Metazoa</taxon>
        <taxon>Spiralia</taxon>
        <taxon>Lophotrochozoa</taxon>
        <taxon>Platyhelminthes</taxon>
        <taxon>Trematoda</taxon>
        <taxon>Digenea</taxon>
        <taxon>Strigeidida</taxon>
        <taxon>Schistosomatoidea</taxon>
        <taxon>Schistosomatidae</taxon>
        <taxon>Schistosoma</taxon>
    </lineage>
</organism>
<dbReference type="EMBL" id="UZAI01018194">
    <property type="protein sequence ID" value="VDP34401.1"/>
    <property type="molecule type" value="Genomic_DNA"/>
</dbReference>
<protein>
    <submittedName>
        <fullName evidence="1">Uncharacterized protein</fullName>
    </submittedName>
</protein>
<dbReference type="Proteomes" id="UP000277204">
    <property type="component" value="Unassembled WGS sequence"/>
</dbReference>
<proteinExistence type="predicted"/>
<keyword evidence="2" id="KW-1185">Reference proteome</keyword>
<name>A0A183MVR3_9TREM</name>
<sequence>MVSIQTTDKIQVGKNNKTVINNSQARTEKVKAQDEYIEANKQVMGSIKADKQEYIEELATIADEAAREGNMKQLYDETKKLAEKYSKPERRVKHKEG</sequence>
<reference evidence="1 2" key="1">
    <citation type="submission" date="2018-11" db="EMBL/GenBank/DDBJ databases">
        <authorList>
            <consortium name="Pathogen Informatics"/>
        </authorList>
    </citation>
    <scope>NUCLEOTIDE SEQUENCE [LARGE SCALE GENOMIC DNA]</scope>
    <source>
        <strain evidence="1 2">Zambia</strain>
    </source>
</reference>
<accession>A0A183MVR3</accession>
<evidence type="ECO:0000313" key="2">
    <source>
        <dbReference type="Proteomes" id="UP000277204"/>
    </source>
</evidence>
<gene>
    <name evidence="1" type="ORF">SMRZ_LOCUS20138</name>
</gene>
<dbReference type="AlphaFoldDB" id="A0A183MVR3"/>
<evidence type="ECO:0000313" key="1">
    <source>
        <dbReference type="EMBL" id="VDP34401.1"/>
    </source>
</evidence>